<dbReference type="CDD" id="cd09224">
    <property type="entry name" value="CytoC_RC"/>
    <property type="match status" value="1"/>
</dbReference>
<dbReference type="Proteomes" id="UP000198816">
    <property type="component" value="Unassembled WGS sequence"/>
</dbReference>
<dbReference type="InterPro" id="IPR006665">
    <property type="entry name" value="OmpA-like"/>
</dbReference>
<evidence type="ECO:0000256" key="2">
    <source>
        <dbReference type="ARBA" id="ARBA00004442"/>
    </source>
</evidence>
<feature type="domain" description="OmpA-like" evidence="15">
    <location>
        <begin position="817"/>
        <end position="934"/>
    </location>
</feature>
<dbReference type="SUPFAM" id="SSF48695">
    <property type="entry name" value="Multiheme cytochromes"/>
    <property type="match status" value="1"/>
</dbReference>
<dbReference type="Pfam" id="PF02276">
    <property type="entry name" value="CytoC_RC"/>
    <property type="match status" value="1"/>
</dbReference>
<dbReference type="InterPro" id="IPR003158">
    <property type="entry name" value="Photosyn_RC_cyt_c-su"/>
</dbReference>
<feature type="region of interest" description="Disordered" evidence="14">
    <location>
        <begin position="28"/>
        <end position="50"/>
    </location>
</feature>
<feature type="coiled-coil region" evidence="13">
    <location>
        <begin position="695"/>
        <end position="785"/>
    </location>
</feature>
<dbReference type="NCBIfam" id="NF040706">
    <property type="entry name" value="photo_cyt_PufC"/>
    <property type="match status" value="1"/>
</dbReference>
<comment type="subcellular location">
    <subcellularLocation>
        <location evidence="2">Cell outer membrane</location>
    </subcellularLocation>
</comment>
<protein>
    <recommendedName>
        <fullName evidence="3">Photosynthetic reaction center cytochrome c subunit</fullName>
    </recommendedName>
</protein>
<dbReference type="PROSITE" id="PS51123">
    <property type="entry name" value="OMPA_2"/>
    <property type="match status" value="1"/>
</dbReference>
<dbReference type="Pfam" id="PF00691">
    <property type="entry name" value="OmpA"/>
    <property type="match status" value="1"/>
</dbReference>
<dbReference type="Gene3D" id="1.10.468.10">
    <property type="entry name" value="Photosynthetic Reaction Center, subunit C, domain 2"/>
    <property type="match status" value="2"/>
</dbReference>
<evidence type="ECO:0000256" key="5">
    <source>
        <dbReference type="ARBA" id="ARBA00022531"/>
    </source>
</evidence>
<evidence type="ECO:0000256" key="3">
    <source>
        <dbReference type="ARBA" id="ARBA00015978"/>
    </source>
</evidence>
<evidence type="ECO:0000256" key="12">
    <source>
        <dbReference type="PROSITE-ProRule" id="PRU00473"/>
    </source>
</evidence>
<evidence type="ECO:0000256" key="14">
    <source>
        <dbReference type="SAM" id="MobiDB-lite"/>
    </source>
</evidence>
<evidence type="ECO:0000256" key="9">
    <source>
        <dbReference type="ARBA" id="ARBA00023004"/>
    </source>
</evidence>
<keyword evidence="6" id="KW-0349">Heme</keyword>
<dbReference type="InterPro" id="IPR036737">
    <property type="entry name" value="OmpA-like_sf"/>
</dbReference>
<sequence length="945" mass="101985">MRCPAGTSEQAWVHIEHRRMQRIDRQTAIGALPPSTLNATFRPHRESSGRGPTWMVTGLMICSFLGLVGCDRTESVQWGERGTSMIHIDKPGRLQSAADIHSIPAPEPRDPPDPEIPLAKDVNENVQVLTDLDALEFARLMQAISTWVAPEQGCEYCHNTENLASDEKYTKVVSRQMLRMTREINTNWKSHVAGTGVTCWTCHRGQAVPSGTWFTNLGQQTPSAGITGVKAGQNTAGMRTVGNAALPFDPLTPYLDGDTQVSVQGTTALPSDNQNSVKKAEWTYALMMYMSNSLGVNCTYCHQTRAMGVWEQSTPQRVTAWHGIRMVRNLNGDYLNPLKTLYPPERLGPTGDAPKVACDTCHKGAFKPLLGVSMLGDYPELAGYRTERPGVVPEYEAALDLADAGTDSALIAAAEDAQAEAQEGVADLAQESVSESATQISDAGTGEETLAEGDAAQEPVPQTLALKEDEQEAGDTIASAGETRLAETEALPALEEVASEVETAELDRLHAAELSQVERRLTAADARLQQERTALQQQLALVRGQRDAATTDAEARIARLLEESAEKRSAALRAAEARLSQERTALQQQLAVVRTQRDAVAADAEMQTAMLAEERAAALRAAGARLDQERVALQQQLAVVRAQRDAVSVEAELQIARLSDERAAALRAAGARLDQERTALQQQLAVVRGQRDAVAADAEAQIAELAAEHARTLRAAEARLDQERIALQQQLGVVRGQREAALADTESESRIAALTEEMDALRAKLAEADAAAADLRAQMQITAAEHARELAEVKGSIARIRTLYEGAAEVGGRITPEGILVNLGGEELRFPSGSAVLPAGALPTLDRIAEMLAARPDLKAKIAGHTDSLGNPEINQALSRQRAESVMQALIDRGVDPARLSTEGYGAERPIADNATDRGRRENRRVEIVMIDQTDNGTVSNLTES</sequence>
<feature type="region of interest" description="Disordered" evidence="14">
    <location>
        <begin position="434"/>
        <end position="456"/>
    </location>
</feature>
<evidence type="ECO:0000313" key="16">
    <source>
        <dbReference type="EMBL" id="SDW47860.1"/>
    </source>
</evidence>
<keyword evidence="4" id="KW-0813">Transport</keyword>
<dbReference type="InterPro" id="IPR023119">
    <property type="entry name" value="Multihaem_cyt_PRC_cyt_su-like"/>
</dbReference>
<dbReference type="CDD" id="cd07185">
    <property type="entry name" value="OmpA_C-like"/>
    <property type="match status" value="1"/>
</dbReference>
<keyword evidence="5" id="KW-0602">Photosynthesis</keyword>
<evidence type="ECO:0000256" key="6">
    <source>
        <dbReference type="ARBA" id="ARBA00022617"/>
    </source>
</evidence>
<keyword evidence="11" id="KW-0998">Cell outer membrane</keyword>
<dbReference type="InterPro" id="IPR036280">
    <property type="entry name" value="Multihaem_cyt_sf"/>
</dbReference>
<evidence type="ECO:0000313" key="17">
    <source>
        <dbReference type="Proteomes" id="UP000198816"/>
    </source>
</evidence>
<dbReference type="SUPFAM" id="SSF103088">
    <property type="entry name" value="OmpA-like"/>
    <property type="match status" value="1"/>
</dbReference>
<name>A0A1H2TVR2_THIRO</name>
<evidence type="ECO:0000256" key="13">
    <source>
        <dbReference type="SAM" id="Coils"/>
    </source>
</evidence>
<keyword evidence="10 12" id="KW-0472">Membrane</keyword>
<dbReference type="GO" id="GO:0009055">
    <property type="term" value="F:electron transfer activity"/>
    <property type="evidence" value="ECO:0007669"/>
    <property type="project" value="InterPro"/>
</dbReference>
<dbReference type="InterPro" id="IPR006664">
    <property type="entry name" value="OMP_bac"/>
</dbReference>
<keyword evidence="9" id="KW-0408">Iron</keyword>
<dbReference type="PRINTS" id="PR01023">
    <property type="entry name" value="NAFLGMOTY"/>
</dbReference>
<accession>A0A1H2TVR2</accession>
<dbReference type="InterPro" id="IPR050330">
    <property type="entry name" value="Bact_OuterMem_StrucFunc"/>
</dbReference>
<evidence type="ECO:0000256" key="7">
    <source>
        <dbReference type="ARBA" id="ARBA00022723"/>
    </source>
</evidence>
<dbReference type="AlphaFoldDB" id="A0A1H2TVR2"/>
<comment type="function">
    <text evidence="1">The reaction center of purple bacteria contains a tightly bound cytochrome molecule which re-reduces the photo oxidized primary electron donor.</text>
</comment>
<dbReference type="PANTHER" id="PTHR30329">
    <property type="entry name" value="STATOR ELEMENT OF FLAGELLAR MOTOR COMPLEX"/>
    <property type="match status" value="1"/>
</dbReference>
<dbReference type="GO" id="GO:0009279">
    <property type="term" value="C:cell outer membrane"/>
    <property type="evidence" value="ECO:0007669"/>
    <property type="project" value="UniProtKB-SubCell"/>
</dbReference>
<reference evidence="17" key="1">
    <citation type="submission" date="2016-10" db="EMBL/GenBank/DDBJ databases">
        <authorList>
            <person name="Varghese N."/>
            <person name="Submissions S."/>
        </authorList>
    </citation>
    <scope>NUCLEOTIDE SEQUENCE [LARGE SCALE GENOMIC DNA]</scope>
    <source>
        <strain evidence="17">DSM 217</strain>
    </source>
</reference>
<proteinExistence type="predicted"/>
<dbReference type="PRINTS" id="PR01021">
    <property type="entry name" value="OMPADOMAIN"/>
</dbReference>
<evidence type="ECO:0000256" key="8">
    <source>
        <dbReference type="ARBA" id="ARBA00022982"/>
    </source>
</evidence>
<keyword evidence="13" id="KW-0175">Coiled coil</keyword>
<dbReference type="GO" id="GO:0019684">
    <property type="term" value="P:photosynthesis, light reaction"/>
    <property type="evidence" value="ECO:0007669"/>
    <property type="project" value="InterPro"/>
</dbReference>
<dbReference type="GO" id="GO:0005506">
    <property type="term" value="F:iron ion binding"/>
    <property type="evidence" value="ECO:0007669"/>
    <property type="project" value="InterPro"/>
</dbReference>
<dbReference type="GO" id="GO:0030077">
    <property type="term" value="C:plasma membrane light-harvesting complex"/>
    <property type="evidence" value="ECO:0007669"/>
    <property type="project" value="InterPro"/>
</dbReference>
<dbReference type="STRING" id="1058.SAMN05421783_104189"/>
<keyword evidence="17" id="KW-1185">Reference proteome</keyword>
<organism evidence="16 17">
    <name type="scientific">Thiocapsa roseopersicina</name>
    <dbReference type="NCBI Taxonomy" id="1058"/>
    <lineage>
        <taxon>Bacteria</taxon>
        <taxon>Pseudomonadati</taxon>
        <taxon>Pseudomonadota</taxon>
        <taxon>Gammaproteobacteria</taxon>
        <taxon>Chromatiales</taxon>
        <taxon>Chromatiaceae</taxon>
        <taxon>Thiocapsa</taxon>
    </lineage>
</organism>
<evidence type="ECO:0000259" key="15">
    <source>
        <dbReference type="PROSITE" id="PS51123"/>
    </source>
</evidence>
<evidence type="ECO:0000256" key="10">
    <source>
        <dbReference type="ARBA" id="ARBA00023136"/>
    </source>
</evidence>
<dbReference type="PANTHER" id="PTHR30329:SF21">
    <property type="entry name" value="LIPOPROTEIN YIAD-RELATED"/>
    <property type="match status" value="1"/>
</dbReference>
<dbReference type="Gene3D" id="3.30.1330.60">
    <property type="entry name" value="OmpA-like domain"/>
    <property type="match status" value="1"/>
</dbReference>
<gene>
    <name evidence="16" type="ORF">SAMN05421783_104189</name>
</gene>
<evidence type="ECO:0000256" key="4">
    <source>
        <dbReference type="ARBA" id="ARBA00022448"/>
    </source>
</evidence>
<dbReference type="GO" id="GO:0020037">
    <property type="term" value="F:heme binding"/>
    <property type="evidence" value="ECO:0007669"/>
    <property type="project" value="InterPro"/>
</dbReference>
<evidence type="ECO:0000256" key="1">
    <source>
        <dbReference type="ARBA" id="ARBA00003196"/>
    </source>
</evidence>
<keyword evidence="7" id="KW-0479">Metal-binding</keyword>
<evidence type="ECO:0000256" key="11">
    <source>
        <dbReference type="ARBA" id="ARBA00023237"/>
    </source>
</evidence>
<keyword evidence="8" id="KW-0249">Electron transport</keyword>
<dbReference type="EMBL" id="FNNZ01000004">
    <property type="protein sequence ID" value="SDW47860.1"/>
    <property type="molecule type" value="Genomic_DNA"/>
</dbReference>